<gene>
    <name evidence="4" type="ORF">DBV15_12570</name>
</gene>
<proteinExistence type="predicted"/>
<feature type="compositionally biased region" description="Basic and acidic residues" evidence="1">
    <location>
        <begin position="192"/>
        <end position="214"/>
    </location>
</feature>
<dbReference type="Proteomes" id="UP000310200">
    <property type="component" value="Unassembled WGS sequence"/>
</dbReference>
<evidence type="ECO:0000313" key="4">
    <source>
        <dbReference type="EMBL" id="TGZ52773.1"/>
    </source>
</evidence>
<accession>A0A4S2KS30</accession>
<evidence type="ECO:0000259" key="3">
    <source>
        <dbReference type="Pfam" id="PF25597"/>
    </source>
</evidence>
<dbReference type="PANTHER" id="PTHR11439:SF467">
    <property type="entry name" value="INTEGRASE CATALYTIC DOMAIN-CONTAINING PROTEIN"/>
    <property type="match status" value="1"/>
</dbReference>
<dbReference type="STRING" id="300112.A0A4S2KS30"/>
<dbReference type="EMBL" id="QBLH01001192">
    <property type="protein sequence ID" value="TGZ52773.1"/>
    <property type="molecule type" value="Genomic_DNA"/>
</dbReference>
<dbReference type="InterPro" id="IPR057670">
    <property type="entry name" value="SH3_retrovirus"/>
</dbReference>
<feature type="region of interest" description="Disordered" evidence="1">
    <location>
        <begin position="192"/>
        <end position="241"/>
    </location>
</feature>
<name>A0A4S2KS30_9HYME</name>
<evidence type="ECO:0000313" key="5">
    <source>
        <dbReference type="Proteomes" id="UP000310200"/>
    </source>
</evidence>
<protein>
    <submittedName>
        <fullName evidence="4">Retrovirus-related Pol polyprotein from transposon TNT 1-94</fullName>
    </submittedName>
</protein>
<dbReference type="CDD" id="cd09272">
    <property type="entry name" value="RNase_HI_RT_Ty1"/>
    <property type="match status" value="1"/>
</dbReference>
<dbReference type="Pfam" id="PF25597">
    <property type="entry name" value="SH3_retrovirus"/>
    <property type="match status" value="1"/>
</dbReference>
<comment type="caution">
    <text evidence="4">The sequence shown here is derived from an EMBL/GenBank/DDBJ whole genome shotgun (WGS) entry which is preliminary data.</text>
</comment>
<evidence type="ECO:0000259" key="2">
    <source>
        <dbReference type="Pfam" id="PF07727"/>
    </source>
</evidence>
<dbReference type="AlphaFoldDB" id="A0A4S2KS30"/>
<evidence type="ECO:0000256" key="1">
    <source>
        <dbReference type="SAM" id="MobiDB-lite"/>
    </source>
</evidence>
<dbReference type="PANTHER" id="PTHR11439">
    <property type="entry name" value="GAG-POL-RELATED RETROTRANSPOSON"/>
    <property type="match status" value="1"/>
</dbReference>
<dbReference type="InterPro" id="IPR013103">
    <property type="entry name" value="RVT_2"/>
</dbReference>
<feature type="domain" description="Reverse transcriptase Ty1/copia-type" evidence="2">
    <location>
        <begin position="476"/>
        <end position="536"/>
    </location>
</feature>
<organism evidence="4 5">
    <name type="scientific">Temnothorax longispinosus</name>
    <dbReference type="NCBI Taxonomy" id="300112"/>
    <lineage>
        <taxon>Eukaryota</taxon>
        <taxon>Metazoa</taxon>
        <taxon>Ecdysozoa</taxon>
        <taxon>Arthropoda</taxon>
        <taxon>Hexapoda</taxon>
        <taxon>Insecta</taxon>
        <taxon>Pterygota</taxon>
        <taxon>Neoptera</taxon>
        <taxon>Endopterygota</taxon>
        <taxon>Hymenoptera</taxon>
        <taxon>Apocrita</taxon>
        <taxon>Aculeata</taxon>
        <taxon>Formicoidea</taxon>
        <taxon>Formicidae</taxon>
        <taxon>Myrmicinae</taxon>
        <taxon>Temnothorax</taxon>
    </lineage>
</organism>
<keyword evidence="5" id="KW-1185">Reference proteome</keyword>
<reference evidence="4 5" key="1">
    <citation type="journal article" date="2019" name="Philos. Trans. R. Soc. Lond., B, Biol. Sci.">
        <title>Ant behaviour and brain gene expression of defending hosts depend on the ecological success of the intruding social parasite.</title>
        <authorList>
            <person name="Kaur R."/>
            <person name="Stoldt M."/>
            <person name="Jongepier E."/>
            <person name="Feldmeyer B."/>
            <person name="Menzel F."/>
            <person name="Bornberg-Bauer E."/>
            <person name="Foitzik S."/>
        </authorList>
    </citation>
    <scope>NUCLEOTIDE SEQUENCE [LARGE SCALE GENOMIC DNA]</scope>
    <source>
        <tissue evidence="4">Whole body</tissue>
    </source>
</reference>
<feature type="domain" description="Retroviral polymerase SH3-like" evidence="3">
    <location>
        <begin position="131"/>
        <end position="184"/>
    </location>
</feature>
<dbReference type="Pfam" id="PF07727">
    <property type="entry name" value="RVT_2"/>
    <property type="match status" value="1"/>
</dbReference>
<sequence length="765" mass="86073">MQLSNVSLWKQCQTTKTRISLRLFSRFAGECSNTLLCVMHELGYCKRNQRLVDIILAHLEMREAFAHKEEDAGSGHIARFLRRNGGTADAVATACHIRNRCPSSSLGGLTPYEKWTGELPKLDHLRTFGAKVFVLDKDPTKDKFAPRSAEGVLIGYPRESKGYRVWTPEEQKAIVARDVKFLEAAPEGMADEHNVNELRVDKRSGEDAASDHLPKPAPQQRLGALVSPVSPPTPDHRPAPLFVTGSARRARGRPRLVRTGGRGRPRKVYQTLTGSEPDYTDVPVEIINNELDDDVFLDATLPQEPLQEMFAGIAEVFLREAMSSEEREEWKDAILSEVESLVKNDTWDVIKKPEGQKSVGCRVVLTNKYATDGSIERQKARIVAKEFSQRLLLALAAELNLTIWQFDVVTAYLNGNLEEEVIMDVPDILLETLDRLVLEKSITLEMKIRAETMIKILRSGGDACRLKKALYVVHSSEVKQSLMEDFEIKDLGIAKRCLGLEITQEEDAILLTQKGYTLDVLARYGMEQCNPISTPSELHSRDTPEIPAGSEAGSWLYRELIGALMYLAVATRPDIANTVFRLAQFNNNPRKRHWLAAKRVLRYLAGTTDLGLLFFRTYQSLTSYSDADWGDCAIDRRSFTGYAFLLGGAAISWKSQKQRTVALSSTEAEYVSMTEAFKEGLYLRSLLTELGLGRMAIYIVVLYIDNRGAQYLAHDHMYHHRTKHINIRYHFLRQSVAEGLVTLEHVPTNEMVADILTKALPATNH</sequence>